<feature type="region of interest" description="Disordered" evidence="15">
    <location>
        <begin position="44"/>
        <end position="66"/>
    </location>
</feature>
<dbReference type="Proteomes" id="UP000233160">
    <property type="component" value="Unassembled WGS sequence"/>
</dbReference>
<feature type="compositionally biased region" description="Basic and acidic residues" evidence="15">
    <location>
        <begin position="51"/>
        <end position="65"/>
    </location>
</feature>
<keyword evidence="8 14" id="KW-1133">Transmembrane helix</keyword>
<dbReference type="UniPathway" id="UPA00232"/>
<proteinExistence type="inferred from homology"/>
<keyword evidence="7 14" id="KW-0812">Transmembrane</keyword>
<dbReference type="NCBIfam" id="TIGR01474">
    <property type="entry name" value="ubiA_proteo"/>
    <property type="match status" value="1"/>
</dbReference>
<protein>
    <recommendedName>
        <fullName evidence="14">4-hydroxybenzoate polyprenyltransferase, mitochondrial</fullName>
        <shortName evidence="14">4-HB polyprenyltransferase</shortName>
        <ecNumber evidence="14">2.5.1.39</ecNumber>
    </recommendedName>
    <alternativeName>
        <fullName evidence="14">Para-hydroxybenzoate--polyprenyltransferase</fullName>
        <shortName evidence="14">PHB:PPT</shortName>
        <shortName evidence="14">PHB:polyprenyltransferase</shortName>
    </alternativeName>
</protein>
<evidence type="ECO:0000256" key="3">
    <source>
        <dbReference type="ARBA" id="ARBA00004749"/>
    </source>
</evidence>
<dbReference type="GO" id="GO:0008412">
    <property type="term" value="F:4-hydroxybenzoate polyprenyltransferase activity"/>
    <property type="evidence" value="ECO:0007669"/>
    <property type="project" value="UniProtKB-EC"/>
</dbReference>
<organism evidence="16 17">
    <name type="scientific">Propithecus coquereli</name>
    <name type="common">Coquerel's sifaka</name>
    <name type="synonym">Propithecus verreauxi coquereli</name>
    <dbReference type="NCBI Taxonomy" id="379532"/>
    <lineage>
        <taxon>Eukaryota</taxon>
        <taxon>Metazoa</taxon>
        <taxon>Chordata</taxon>
        <taxon>Craniata</taxon>
        <taxon>Vertebrata</taxon>
        <taxon>Euteleostomi</taxon>
        <taxon>Mammalia</taxon>
        <taxon>Eutheria</taxon>
        <taxon>Euarchontoglires</taxon>
        <taxon>Primates</taxon>
        <taxon>Strepsirrhini</taxon>
        <taxon>Lemuriformes</taxon>
        <taxon>Indriidae</taxon>
        <taxon>Propithecus</taxon>
    </lineage>
</organism>
<dbReference type="OMA" id="KFEHTIF"/>
<evidence type="ECO:0000256" key="7">
    <source>
        <dbReference type="ARBA" id="ARBA00022692"/>
    </source>
</evidence>
<evidence type="ECO:0000256" key="6">
    <source>
        <dbReference type="ARBA" id="ARBA00022688"/>
    </source>
</evidence>
<keyword evidence="6 14" id="KW-0831">Ubiquinone biosynthesis</keyword>
<evidence type="ECO:0000256" key="9">
    <source>
        <dbReference type="ARBA" id="ARBA00023136"/>
    </source>
</evidence>
<dbReference type="GO" id="GO:0031314">
    <property type="term" value="C:extrinsic component of mitochondrial inner membrane"/>
    <property type="evidence" value="ECO:0007669"/>
    <property type="project" value="Ensembl"/>
</dbReference>
<dbReference type="InterPro" id="IPR006370">
    <property type="entry name" value="HB_polyprenyltransferase-like"/>
</dbReference>
<dbReference type="GeneTree" id="ENSGT00940000153771"/>
<dbReference type="InterPro" id="IPR000537">
    <property type="entry name" value="UbiA_prenyltransferase"/>
</dbReference>
<evidence type="ECO:0000313" key="17">
    <source>
        <dbReference type="Proteomes" id="UP000233160"/>
    </source>
</evidence>
<comment type="function">
    <text evidence="14">Catalyzes the prenylation of para-hydroxybenzoate (PHB) with an all-trans polyprenyl group. Mediates the second step in the final reaction sequence of coenzyme Q (CoQ) biosynthesis, which is the condensation of the polyisoprenoid side chain with PHB, generating the first membrane-bound Q intermediate.</text>
</comment>
<evidence type="ECO:0000256" key="14">
    <source>
        <dbReference type="HAMAP-Rule" id="MF_03189"/>
    </source>
</evidence>
<dbReference type="Gene3D" id="1.20.120.1780">
    <property type="entry name" value="UbiA prenyltransferase"/>
    <property type="match status" value="1"/>
</dbReference>
<dbReference type="Gene3D" id="1.10.357.140">
    <property type="entry name" value="UbiA prenyltransferase"/>
    <property type="match status" value="1"/>
</dbReference>
<dbReference type="HAMAP" id="MF_01635">
    <property type="entry name" value="UbiA"/>
    <property type="match status" value="1"/>
</dbReference>
<keyword evidence="10 14" id="KW-0414">Isoprene biosynthesis</keyword>
<dbReference type="FunFam" id="1.20.120.1780:FF:000001">
    <property type="entry name" value="4-hydroxybenzoate octaprenyltransferase"/>
    <property type="match status" value="1"/>
</dbReference>
<dbReference type="Pfam" id="PF01040">
    <property type="entry name" value="UbiA"/>
    <property type="match status" value="1"/>
</dbReference>
<evidence type="ECO:0000313" key="16">
    <source>
        <dbReference type="Ensembl" id="ENSPCOP00000010648.1"/>
    </source>
</evidence>
<feature type="transmembrane region" description="Helical" evidence="14">
    <location>
        <begin position="345"/>
        <end position="365"/>
    </location>
</feature>
<feature type="transmembrane region" description="Helical" evidence="14">
    <location>
        <begin position="290"/>
        <end position="308"/>
    </location>
</feature>
<gene>
    <name evidence="14 16" type="primary">COQ2</name>
</gene>
<dbReference type="CDD" id="cd13959">
    <property type="entry name" value="PT_UbiA_COQ2"/>
    <property type="match status" value="1"/>
</dbReference>
<evidence type="ECO:0000256" key="4">
    <source>
        <dbReference type="ARBA" id="ARBA00005985"/>
    </source>
</evidence>
<dbReference type="PANTHER" id="PTHR11048">
    <property type="entry name" value="PRENYLTRANSFERASES"/>
    <property type="match status" value="1"/>
</dbReference>
<dbReference type="GO" id="GO:0006071">
    <property type="term" value="P:glycerol metabolic process"/>
    <property type="evidence" value="ECO:0007669"/>
    <property type="project" value="Ensembl"/>
</dbReference>
<comment type="similarity">
    <text evidence="4 14">Belongs to the UbiA prenyltransferase family.</text>
</comment>
<dbReference type="GO" id="GO:0008299">
    <property type="term" value="P:isoprenoid biosynthetic process"/>
    <property type="evidence" value="ECO:0007669"/>
    <property type="project" value="UniProtKB-UniRule"/>
</dbReference>
<dbReference type="EC" id="2.5.1.39" evidence="14"/>
<dbReference type="InterPro" id="IPR030470">
    <property type="entry name" value="UbiA_prenylTrfase_CS"/>
</dbReference>
<comment type="cofactor">
    <cofactor evidence="1 14">
        <name>Mg(2+)</name>
        <dbReference type="ChEBI" id="CHEBI:18420"/>
    </cofactor>
</comment>
<keyword evidence="14" id="KW-0999">Mitochondrion inner membrane</keyword>
<keyword evidence="17" id="KW-1185">Reference proteome</keyword>
<feature type="transmembrane region" description="Helical" evidence="14">
    <location>
        <begin position="162"/>
        <end position="183"/>
    </location>
</feature>
<dbReference type="PANTHER" id="PTHR11048:SF28">
    <property type="entry name" value="4-HYDROXYBENZOATE POLYPRENYLTRANSFERASE, MITOCHONDRIAL"/>
    <property type="match status" value="1"/>
</dbReference>
<feature type="transmembrane region" description="Helical" evidence="14">
    <location>
        <begin position="219"/>
        <end position="236"/>
    </location>
</feature>
<name>A0A2K6F9J6_PROCO</name>
<keyword evidence="5 14" id="KW-0808">Transferase</keyword>
<evidence type="ECO:0000256" key="12">
    <source>
        <dbReference type="ARBA" id="ARBA00050454"/>
    </source>
</evidence>
<evidence type="ECO:0000256" key="10">
    <source>
        <dbReference type="ARBA" id="ARBA00023229"/>
    </source>
</evidence>
<evidence type="ECO:0000256" key="8">
    <source>
        <dbReference type="ARBA" id="ARBA00022989"/>
    </source>
</evidence>
<evidence type="ECO:0000256" key="11">
    <source>
        <dbReference type="ARBA" id="ARBA00049890"/>
    </source>
</evidence>
<keyword evidence="14" id="KW-0496">Mitochondrion</keyword>
<evidence type="ECO:0000256" key="15">
    <source>
        <dbReference type="SAM" id="MobiDB-lite"/>
    </source>
</evidence>
<dbReference type="FunFam" id="1.10.357.140:FF:000003">
    <property type="entry name" value="4-hydroxybenzoate polyprenyltransferase, mitochondrial"/>
    <property type="match status" value="1"/>
</dbReference>
<comment type="pathway">
    <text evidence="3 14">Cofactor biosynthesis; ubiquinone biosynthesis.</text>
</comment>
<comment type="subcellular location">
    <subcellularLocation>
        <location evidence="2">Membrane</location>
        <topology evidence="2">Multi-pass membrane protein</topology>
    </subcellularLocation>
    <subcellularLocation>
        <location evidence="14">Mitochondrion inner membrane</location>
        <topology evidence="14">Multi-pass membrane protein</topology>
        <orientation evidence="14">Matrix side</orientation>
    </subcellularLocation>
</comment>
<evidence type="ECO:0000256" key="5">
    <source>
        <dbReference type="ARBA" id="ARBA00022679"/>
    </source>
</evidence>
<dbReference type="Ensembl" id="ENSPCOT00000021228.1">
    <property type="protein sequence ID" value="ENSPCOP00000010648.1"/>
    <property type="gene ID" value="ENSPCOG00000016807.1"/>
</dbReference>
<evidence type="ECO:0000256" key="1">
    <source>
        <dbReference type="ARBA" id="ARBA00001946"/>
    </source>
</evidence>
<dbReference type="InterPro" id="IPR039653">
    <property type="entry name" value="Prenyltransferase"/>
</dbReference>
<feature type="transmembrane region" description="Helical" evidence="14">
    <location>
        <begin position="315"/>
        <end position="333"/>
    </location>
</feature>
<sequence>ATAHRVPALPSAMLGSRGALCAGRLRAAGQAWLWGPLGRPPALARGAGAPRRGDRQPRGWPEPRGRPLGLSAAAVVNSAPRPLQPYLRLMRLDKPIGTWLLYLPCTWSIGLAAEPGCFPDWYMLSLFGAGAVLMRGAGCTINDMWDQEYDKKVTRTANRPVAAGNISTFQSFVFLGGQLTLALGVLLCLNYYSIALGAASLLLVVTYPLMKRITYWPQLALGLTFNWGALLGWSAVKGSCDPSVCLPLYFSGVMWTLMYDTIYAHQDKRDDALIGLKSTALLLGDNTKQWLSGFGVAMLGALGLVGVNSSQAAPYYAALLAMGAHLAHQVYTLDIHRPEDCWEKFTSNRTIGLMLFLGIVLGNLWKEKKTDNTKKSTESSIEN</sequence>
<dbReference type="GO" id="GO:0006744">
    <property type="term" value="P:ubiquinone biosynthetic process"/>
    <property type="evidence" value="ECO:0007669"/>
    <property type="project" value="UniProtKB-UniRule"/>
</dbReference>
<evidence type="ECO:0000256" key="13">
    <source>
        <dbReference type="ARBA" id="ARBA00051182"/>
    </source>
</evidence>
<comment type="catalytic activity">
    <reaction evidence="12">
        <text>all-trans-nonaprenyl diphosphate + 4-hydroxybenzoate = 4-hydroxy-3-(all-trans-nonaprenyl)benzoate + diphosphate</text>
        <dbReference type="Rhea" id="RHEA:17709"/>
        <dbReference type="ChEBI" id="CHEBI:17879"/>
        <dbReference type="ChEBI" id="CHEBI:33019"/>
        <dbReference type="ChEBI" id="CHEBI:58391"/>
        <dbReference type="ChEBI" id="CHEBI:84502"/>
        <dbReference type="EC" id="2.5.1.39"/>
    </reaction>
    <physiologicalReaction direction="left-to-right" evidence="12">
        <dbReference type="Rhea" id="RHEA:17710"/>
    </physiologicalReaction>
</comment>
<accession>A0A2K6F9J6</accession>
<keyword evidence="9 14" id="KW-0472">Membrane</keyword>
<dbReference type="PROSITE" id="PS00943">
    <property type="entry name" value="UBIA"/>
    <property type="match status" value="1"/>
</dbReference>
<dbReference type="STRING" id="379532.ENSPCOP00000010648"/>
<comment type="catalytic activity">
    <reaction evidence="13">
        <text>an all-trans-polyprenyl diphosphate + 4-hydroxybenzoate = a 4-hydroxy-3-(all-trans-polyprenyl)benzoate + diphosphate</text>
        <dbReference type="Rhea" id="RHEA:44504"/>
        <dbReference type="Rhea" id="RHEA-COMP:9514"/>
        <dbReference type="Rhea" id="RHEA-COMP:9564"/>
        <dbReference type="ChEBI" id="CHEBI:17879"/>
        <dbReference type="ChEBI" id="CHEBI:33019"/>
        <dbReference type="ChEBI" id="CHEBI:58914"/>
        <dbReference type="ChEBI" id="CHEBI:78396"/>
        <dbReference type="EC" id="2.5.1.39"/>
    </reaction>
    <physiologicalReaction direction="left-to-right" evidence="13">
        <dbReference type="Rhea" id="RHEA:44505"/>
    </physiologicalReaction>
</comment>
<dbReference type="InterPro" id="IPR044878">
    <property type="entry name" value="UbiA_sf"/>
</dbReference>
<evidence type="ECO:0000256" key="2">
    <source>
        <dbReference type="ARBA" id="ARBA00004141"/>
    </source>
</evidence>
<reference evidence="16" key="2">
    <citation type="submission" date="2025-09" db="UniProtKB">
        <authorList>
            <consortium name="Ensembl"/>
        </authorList>
    </citation>
    <scope>IDENTIFICATION</scope>
</reference>
<comment type="catalytic activity">
    <reaction evidence="11">
        <text>all-trans-decaprenyl diphosphate + 4-hydroxybenzoate = 4-hydroxy-3-(all-trans-decaprenyl)benzoate + diphosphate</text>
        <dbReference type="Rhea" id="RHEA:44564"/>
        <dbReference type="ChEBI" id="CHEBI:17879"/>
        <dbReference type="ChEBI" id="CHEBI:33019"/>
        <dbReference type="ChEBI" id="CHEBI:60721"/>
        <dbReference type="ChEBI" id="CHEBI:84503"/>
        <dbReference type="EC" id="2.5.1.39"/>
    </reaction>
    <physiologicalReaction direction="left-to-right" evidence="11">
        <dbReference type="Rhea" id="RHEA:44565"/>
    </physiologicalReaction>
</comment>
<reference evidence="16" key="1">
    <citation type="submission" date="2025-08" db="UniProtKB">
        <authorList>
            <consortium name="Ensembl"/>
        </authorList>
    </citation>
    <scope>IDENTIFICATION</scope>
</reference>
<dbReference type="AlphaFoldDB" id="A0A2K6F9J6"/>